<keyword evidence="5" id="KW-0234">DNA repair</keyword>
<evidence type="ECO:0000256" key="4">
    <source>
        <dbReference type="ARBA" id="ARBA00022763"/>
    </source>
</evidence>
<evidence type="ECO:0000259" key="7">
    <source>
        <dbReference type="SMART" id="SM00478"/>
    </source>
</evidence>
<evidence type="ECO:0000256" key="1">
    <source>
        <dbReference type="ARBA" id="ARBA00000086"/>
    </source>
</evidence>
<evidence type="ECO:0000256" key="5">
    <source>
        <dbReference type="ARBA" id="ARBA00023204"/>
    </source>
</evidence>
<protein>
    <recommendedName>
        <fullName evidence="3">DNA-3-methyladenine glycosylase II</fullName>
        <ecNumber evidence="3">3.2.2.21</ecNumber>
    </recommendedName>
</protein>
<organism evidence="8">
    <name type="scientific">uncultured Phycisphaerae bacterium</name>
    <dbReference type="NCBI Taxonomy" id="904963"/>
    <lineage>
        <taxon>Bacteria</taxon>
        <taxon>Pseudomonadati</taxon>
        <taxon>Planctomycetota</taxon>
        <taxon>Phycisphaerae</taxon>
        <taxon>environmental samples</taxon>
    </lineage>
</organism>
<dbReference type="EMBL" id="CADCUQ010000768">
    <property type="protein sequence ID" value="CAA9428666.1"/>
    <property type="molecule type" value="Genomic_DNA"/>
</dbReference>
<dbReference type="InterPro" id="IPR051912">
    <property type="entry name" value="Alkylbase_DNA_Glycosylase/TA"/>
</dbReference>
<dbReference type="InterPro" id="IPR011257">
    <property type="entry name" value="DNA_glycosylase"/>
</dbReference>
<dbReference type="Gene3D" id="1.10.340.30">
    <property type="entry name" value="Hypothetical protein, domain 2"/>
    <property type="match status" value="1"/>
</dbReference>
<feature type="non-terminal residue" evidence="8">
    <location>
        <position position="256"/>
    </location>
</feature>
<evidence type="ECO:0000313" key="8">
    <source>
        <dbReference type="EMBL" id="CAA9428666.1"/>
    </source>
</evidence>
<dbReference type="GO" id="GO:0005737">
    <property type="term" value="C:cytoplasm"/>
    <property type="evidence" value="ECO:0007669"/>
    <property type="project" value="TreeGrafter"/>
</dbReference>
<dbReference type="GO" id="GO:0043916">
    <property type="term" value="F:DNA-7-methylguanine glycosylase activity"/>
    <property type="evidence" value="ECO:0007669"/>
    <property type="project" value="TreeGrafter"/>
</dbReference>
<dbReference type="CDD" id="cd00056">
    <property type="entry name" value="ENDO3c"/>
    <property type="match status" value="1"/>
</dbReference>
<dbReference type="SMART" id="SM00478">
    <property type="entry name" value="ENDO3c"/>
    <property type="match status" value="1"/>
</dbReference>
<name>A0A6J4PZE1_9BACT</name>
<evidence type="ECO:0000256" key="3">
    <source>
        <dbReference type="ARBA" id="ARBA00012000"/>
    </source>
</evidence>
<dbReference type="FunFam" id="1.10.340.30:FF:000004">
    <property type="entry name" value="DNA-3-methyladenine glycosylase II"/>
    <property type="match status" value="1"/>
</dbReference>
<dbReference type="Gene3D" id="1.10.1670.40">
    <property type="match status" value="1"/>
</dbReference>
<sequence>MWFERPPGVPDWSEAESYLRRADPALGAVIDRVGPCTLAPRRDYFVVLCKAIFTQQISTAVATTLFGRFRDLFPNRRPTPARVIEVLGRADPAVLRGCGLSRQKTSYLADLAQHLADGRIPTRRLAGMDDEAVIEALVGVRGIGRWTAEMFLIFTLNRPDVFPVGDLGVVDGLRDVFNLPARPTPAEALALGERWRPYRSIATWYLWRRGSVPVAAPAVPVPDAVAGAPPCARRRRPRPAAAPGAAISPARPRAQK</sequence>
<dbReference type="PANTHER" id="PTHR43003:SF5">
    <property type="entry name" value="DNA-3-METHYLADENINE GLYCOSYLASE"/>
    <property type="match status" value="1"/>
</dbReference>
<feature type="domain" description="HhH-GPD" evidence="7">
    <location>
        <begin position="53"/>
        <end position="211"/>
    </location>
</feature>
<dbReference type="GO" id="GO:0032131">
    <property type="term" value="F:alkylated DNA binding"/>
    <property type="evidence" value="ECO:0007669"/>
    <property type="project" value="TreeGrafter"/>
</dbReference>
<reference evidence="8" key="1">
    <citation type="submission" date="2020-02" db="EMBL/GenBank/DDBJ databases">
        <authorList>
            <person name="Meier V. D."/>
        </authorList>
    </citation>
    <scope>NUCLEOTIDE SEQUENCE</scope>
    <source>
        <strain evidence="8">AVDCRST_MAG64</strain>
    </source>
</reference>
<evidence type="ECO:0000256" key="2">
    <source>
        <dbReference type="ARBA" id="ARBA00010817"/>
    </source>
</evidence>
<dbReference type="SUPFAM" id="SSF48150">
    <property type="entry name" value="DNA-glycosylase"/>
    <property type="match status" value="1"/>
</dbReference>
<dbReference type="AlphaFoldDB" id="A0A6J4PZE1"/>
<comment type="catalytic activity">
    <reaction evidence="1">
        <text>Hydrolysis of alkylated DNA, releasing 3-methyladenine, 3-methylguanine, 7-methylguanine and 7-methyladenine.</text>
        <dbReference type="EC" id="3.2.2.21"/>
    </reaction>
</comment>
<dbReference type="InterPro" id="IPR003265">
    <property type="entry name" value="HhH-GPD_domain"/>
</dbReference>
<proteinExistence type="inferred from homology"/>
<dbReference type="EC" id="3.2.2.21" evidence="3"/>
<comment type="similarity">
    <text evidence="2">Belongs to the alkylbase DNA glycosidase AlkA family.</text>
</comment>
<dbReference type="GO" id="GO:0008725">
    <property type="term" value="F:DNA-3-methyladenine glycosylase activity"/>
    <property type="evidence" value="ECO:0007669"/>
    <property type="project" value="TreeGrafter"/>
</dbReference>
<evidence type="ECO:0000256" key="6">
    <source>
        <dbReference type="SAM" id="MobiDB-lite"/>
    </source>
</evidence>
<keyword evidence="8" id="KW-0378">Hydrolase</keyword>
<gene>
    <name evidence="8" type="ORF">AVDCRST_MAG64-3332</name>
</gene>
<dbReference type="PANTHER" id="PTHR43003">
    <property type="entry name" value="DNA-3-METHYLADENINE GLYCOSYLASE"/>
    <property type="match status" value="1"/>
</dbReference>
<dbReference type="GO" id="GO:0006285">
    <property type="term" value="P:base-excision repair, AP site formation"/>
    <property type="evidence" value="ECO:0007669"/>
    <property type="project" value="TreeGrafter"/>
</dbReference>
<dbReference type="Pfam" id="PF00730">
    <property type="entry name" value="HhH-GPD"/>
    <property type="match status" value="1"/>
</dbReference>
<dbReference type="GO" id="GO:0006307">
    <property type="term" value="P:DNA alkylation repair"/>
    <property type="evidence" value="ECO:0007669"/>
    <property type="project" value="TreeGrafter"/>
</dbReference>
<feature type="compositionally biased region" description="Low complexity" evidence="6">
    <location>
        <begin position="239"/>
        <end position="256"/>
    </location>
</feature>
<dbReference type="GO" id="GO:0032993">
    <property type="term" value="C:protein-DNA complex"/>
    <property type="evidence" value="ECO:0007669"/>
    <property type="project" value="TreeGrafter"/>
</dbReference>
<keyword evidence="8" id="KW-0326">Glycosidase</keyword>
<feature type="region of interest" description="Disordered" evidence="6">
    <location>
        <begin position="226"/>
        <end position="256"/>
    </location>
</feature>
<accession>A0A6J4PZE1</accession>
<keyword evidence="4" id="KW-0227">DNA damage</keyword>